<gene>
    <name evidence="1" type="ORF">AV530_016190</name>
</gene>
<accession>A0A1V4JWD8</accession>
<reference evidence="1 2" key="1">
    <citation type="submission" date="2016-02" db="EMBL/GenBank/DDBJ databases">
        <title>Band-tailed pigeon sequencing and assembly.</title>
        <authorList>
            <person name="Soares A.E."/>
            <person name="Novak B.J."/>
            <person name="Rice E.S."/>
            <person name="O'Connell B."/>
            <person name="Chang D."/>
            <person name="Weber S."/>
            <person name="Shapiro B."/>
        </authorList>
    </citation>
    <scope>NUCLEOTIDE SEQUENCE [LARGE SCALE GENOMIC DNA]</scope>
    <source>
        <strain evidence="1">BTP2013</strain>
        <tissue evidence="1">Blood</tissue>
    </source>
</reference>
<organism evidence="1 2">
    <name type="scientific">Patagioenas fasciata monilis</name>
    <dbReference type="NCBI Taxonomy" id="372326"/>
    <lineage>
        <taxon>Eukaryota</taxon>
        <taxon>Metazoa</taxon>
        <taxon>Chordata</taxon>
        <taxon>Craniata</taxon>
        <taxon>Vertebrata</taxon>
        <taxon>Euteleostomi</taxon>
        <taxon>Archelosauria</taxon>
        <taxon>Archosauria</taxon>
        <taxon>Dinosauria</taxon>
        <taxon>Saurischia</taxon>
        <taxon>Theropoda</taxon>
        <taxon>Coelurosauria</taxon>
        <taxon>Aves</taxon>
        <taxon>Neognathae</taxon>
        <taxon>Neoaves</taxon>
        <taxon>Columbimorphae</taxon>
        <taxon>Columbiformes</taxon>
        <taxon>Columbidae</taxon>
        <taxon>Patagioenas</taxon>
    </lineage>
</organism>
<dbReference type="EMBL" id="LSYS01005643">
    <property type="protein sequence ID" value="OPJ76522.1"/>
    <property type="molecule type" value="Genomic_DNA"/>
</dbReference>
<comment type="caution">
    <text evidence="1">The sequence shown here is derived from an EMBL/GenBank/DDBJ whole genome shotgun (WGS) entry which is preliminary data.</text>
</comment>
<keyword evidence="2" id="KW-1185">Reference proteome</keyword>
<sequence length="71" mass="8090">MTNENRGTVLKVAIITEGDRKELFPGNRTRISDMSAGILQMNFPWYTYICMLKVCDPASNSCEDREDLTND</sequence>
<proteinExistence type="predicted"/>
<evidence type="ECO:0000313" key="2">
    <source>
        <dbReference type="Proteomes" id="UP000190648"/>
    </source>
</evidence>
<evidence type="ECO:0000313" key="1">
    <source>
        <dbReference type="EMBL" id="OPJ76522.1"/>
    </source>
</evidence>
<dbReference type="Proteomes" id="UP000190648">
    <property type="component" value="Unassembled WGS sequence"/>
</dbReference>
<name>A0A1V4JWD8_PATFA</name>
<protein>
    <submittedName>
        <fullName evidence="1">Uncharacterized protein</fullName>
    </submittedName>
</protein>
<dbReference type="AlphaFoldDB" id="A0A1V4JWD8"/>